<dbReference type="STRING" id="1230905.A0A1G4KJI0"/>
<dbReference type="Proteomes" id="UP000191024">
    <property type="component" value="Chromosome H"/>
</dbReference>
<evidence type="ECO:0000256" key="2">
    <source>
        <dbReference type="SAM" id="MobiDB-lite"/>
    </source>
</evidence>
<proteinExistence type="predicted"/>
<feature type="region of interest" description="Disordered" evidence="2">
    <location>
        <begin position="170"/>
        <end position="194"/>
    </location>
</feature>
<accession>A0A1G4KJI0</accession>
<evidence type="ECO:0000313" key="4">
    <source>
        <dbReference type="Proteomes" id="UP000191024"/>
    </source>
</evidence>
<sequence>MKVQQPCPRTVEIEDVDQESFLKREDLDHDADLELTLHKLLTQGHQESTAVSEAHQHDLAEGSYEFENAIEKAITEMEMPDLHEESRESRMGSTVAEQSINSLTVENILKETMLHGIPLLPQKRTFEDSHGQGQMQQGIRKTGTLYESLSPESLSPFSDNGSLERLKKDGKDVMSGSKSVARGMKVSPSAETKRIGDTHQEIVGEGTRPMTKEFLAAQVAETKRRMISTHKLLLNFNFLRDAYAKSCIDLKKSVTKLKESECRRAHLLQENEQLKSLVIQLSQKANRTQV</sequence>
<dbReference type="OrthoDB" id="4070577at2759"/>
<feature type="coiled-coil region" evidence="1">
    <location>
        <begin position="257"/>
        <end position="284"/>
    </location>
</feature>
<keyword evidence="4" id="KW-1185">Reference proteome</keyword>
<dbReference type="EMBL" id="LT598468">
    <property type="protein sequence ID" value="SCV04711.1"/>
    <property type="molecule type" value="Genomic_DNA"/>
</dbReference>
<gene>
    <name evidence="3" type="ORF">LAMI_0H18470G</name>
</gene>
<name>A0A1G4KJI0_9SACH</name>
<evidence type="ECO:0000256" key="1">
    <source>
        <dbReference type="SAM" id="Coils"/>
    </source>
</evidence>
<evidence type="ECO:0000313" key="3">
    <source>
        <dbReference type="EMBL" id="SCV04711.1"/>
    </source>
</evidence>
<protein>
    <submittedName>
        <fullName evidence="3">LAMI_0H18470g1_1</fullName>
    </submittedName>
</protein>
<keyword evidence="1" id="KW-0175">Coiled coil</keyword>
<reference evidence="4" key="1">
    <citation type="submission" date="2016-03" db="EMBL/GenBank/DDBJ databases">
        <authorList>
            <person name="Devillers H."/>
        </authorList>
    </citation>
    <scope>NUCLEOTIDE SEQUENCE [LARGE SCALE GENOMIC DNA]</scope>
</reference>
<organism evidence="3 4">
    <name type="scientific">Lachancea mirantina</name>
    <dbReference type="NCBI Taxonomy" id="1230905"/>
    <lineage>
        <taxon>Eukaryota</taxon>
        <taxon>Fungi</taxon>
        <taxon>Dikarya</taxon>
        <taxon>Ascomycota</taxon>
        <taxon>Saccharomycotina</taxon>
        <taxon>Saccharomycetes</taxon>
        <taxon>Saccharomycetales</taxon>
        <taxon>Saccharomycetaceae</taxon>
        <taxon>Lachancea</taxon>
    </lineage>
</organism>
<dbReference type="AlphaFoldDB" id="A0A1G4KJI0"/>